<reference evidence="1 2" key="1">
    <citation type="submission" date="2017-06" db="EMBL/GenBank/DDBJ databases">
        <title>Comparative genomic analysis of Ambrosia Fusariam Clade fungi.</title>
        <authorList>
            <person name="Stajich J.E."/>
            <person name="Carrillo J."/>
            <person name="Kijimoto T."/>
            <person name="Eskalen A."/>
            <person name="O'Donnell K."/>
            <person name="Kasson M."/>
        </authorList>
    </citation>
    <scope>NUCLEOTIDE SEQUENCE [LARGE SCALE GENOMIC DNA]</scope>
    <source>
        <strain evidence="1 2">NRRL62606</strain>
    </source>
</reference>
<gene>
    <name evidence="1" type="ORF">CEP51_016511</name>
</gene>
<protein>
    <submittedName>
        <fullName evidence="1">Uncharacterized protein</fullName>
    </submittedName>
</protein>
<name>A0A428NMW0_9HYPO</name>
<proteinExistence type="predicted"/>
<keyword evidence="2" id="KW-1185">Reference proteome</keyword>
<comment type="caution">
    <text evidence="1">The sequence shown here is derived from an EMBL/GenBank/DDBJ whole genome shotgun (WGS) entry which is preliminary data.</text>
</comment>
<evidence type="ECO:0000313" key="2">
    <source>
        <dbReference type="Proteomes" id="UP000287972"/>
    </source>
</evidence>
<feature type="non-terminal residue" evidence="1">
    <location>
        <position position="1"/>
    </location>
</feature>
<dbReference type="Proteomes" id="UP000287972">
    <property type="component" value="Unassembled WGS sequence"/>
</dbReference>
<dbReference type="AlphaFoldDB" id="A0A428NMW0"/>
<accession>A0A428NMW0</accession>
<sequence length="53" mass="5681">CDTSRKRPPRQEERLTGMADLEAPRVISVKAGMASTGGVCRTDEAGGLSYDLK</sequence>
<evidence type="ECO:0000313" key="1">
    <source>
        <dbReference type="EMBL" id="RSL42126.1"/>
    </source>
</evidence>
<organism evidence="1 2">
    <name type="scientific">Fusarium floridanum</name>
    <dbReference type="NCBI Taxonomy" id="1325733"/>
    <lineage>
        <taxon>Eukaryota</taxon>
        <taxon>Fungi</taxon>
        <taxon>Dikarya</taxon>
        <taxon>Ascomycota</taxon>
        <taxon>Pezizomycotina</taxon>
        <taxon>Sordariomycetes</taxon>
        <taxon>Hypocreomycetidae</taxon>
        <taxon>Hypocreales</taxon>
        <taxon>Nectriaceae</taxon>
        <taxon>Fusarium</taxon>
        <taxon>Fusarium solani species complex</taxon>
    </lineage>
</organism>
<dbReference type="EMBL" id="NKCL01001196">
    <property type="protein sequence ID" value="RSL42126.1"/>
    <property type="molecule type" value="Genomic_DNA"/>
</dbReference>